<evidence type="ECO:0000313" key="2">
    <source>
        <dbReference type="EMBL" id="STZ14252.1"/>
    </source>
</evidence>
<proteinExistence type="predicted"/>
<evidence type="ECO:0000313" key="1">
    <source>
        <dbReference type="EMBL" id="OOR91056.1"/>
    </source>
</evidence>
<dbReference type="Proteomes" id="UP000255279">
    <property type="component" value="Unassembled WGS sequence"/>
</dbReference>
<dbReference type="AlphaFoldDB" id="A0A1T0A5P0"/>
<dbReference type="OrthoDB" id="6646843at2"/>
<evidence type="ECO:0000313" key="4">
    <source>
        <dbReference type="Proteomes" id="UP000255279"/>
    </source>
</evidence>
<keyword evidence="3" id="KW-1185">Reference proteome</keyword>
<sequence length="215" mass="23913">MTARTFVLQDLLCDDSLPWRVHNVKLEKIICEKDLPMMFLAHYDRLPDDIKAQKPLDLPMLKIMNEKVSAAQACQILGLPQGAIAPALHVKISGTTVIVCDSLPLALHLQFTNTAKDSQACHQDAQTALENEARRFLFAGNVHVLHKNPKIRLHSTDLSEHSFTVEPQAGYTRLPNSHALATTHTLNTLKDTTPNALKFLQDAIVDKVMASFFGE</sequence>
<name>A0A1T0A5P0_9GAMM</name>
<accession>A0A1T0A5P0</accession>
<dbReference type="EMBL" id="UGQE01000004">
    <property type="protein sequence ID" value="STZ14252.1"/>
    <property type="molecule type" value="Genomic_DNA"/>
</dbReference>
<dbReference type="Proteomes" id="UP000190435">
    <property type="component" value="Unassembled WGS sequence"/>
</dbReference>
<protein>
    <submittedName>
        <fullName evidence="1">Uncharacterized protein</fullName>
    </submittedName>
</protein>
<organism evidence="1 3">
    <name type="scientific">Moraxella caviae</name>
    <dbReference type="NCBI Taxonomy" id="34060"/>
    <lineage>
        <taxon>Bacteria</taxon>
        <taxon>Pseudomonadati</taxon>
        <taxon>Pseudomonadota</taxon>
        <taxon>Gammaproteobacteria</taxon>
        <taxon>Moraxellales</taxon>
        <taxon>Moraxellaceae</taxon>
        <taxon>Moraxella</taxon>
    </lineage>
</organism>
<evidence type="ECO:0000313" key="3">
    <source>
        <dbReference type="Proteomes" id="UP000190435"/>
    </source>
</evidence>
<gene>
    <name evidence="1" type="ORF">B0181_03740</name>
    <name evidence="2" type="ORF">NCTC10293_01844</name>
</gene>
<reference evidence="2 4" key="2">
    <citation type="submission" date="2018-06" db="EMBL/GenBank/DDBJ databases">
        <authorList>
            <consortium name="Pathogen Informatics"/>
            <person name="Doyle S."/>
        </authorList>
    </citation>
    <scope>NUCLEOTIDE SEQUENCE [LARGE SCALE GENOMIC DNA]</scope>
    <source>
        <strain evidence="2 4">NCTC10293</strain>
    </source>
</reference>
<reference evidence="1 3" key="1">
    <citation type="submission" date="2017-02" db="EMBL/GenBank/DDBJ databases">
        <title>Draft genome sequence of Moraxella caviae CCUG 355 type strain.</title>
        <authorList>
            <person name="Engstrom-Jakobsson H."/>
            <person name="Salva-Serra F."/>
            <person name="Thorell K."/>
            <person name="Gonzales-Siles L."/>
            <person name="Karlsson R."/>
            <person name="Boulund F."/>
            <person name="Engstrand L."/>
            <person name="Moore E."/>
        </authorList>
    </citation>
    <scope>NUCLEOTIDE SEQUENCE [LARGE SCALE GENOMIC DNA]</scope>
    <source>
        <strain evidence="1 3">CCUG 355</strain>
    </source>
</reference>
<dbReference type="RefSeq" id="WP_078276146.1">
    <property type="nucleotide sequence ID" value="NZ_CAACXO010000068.1"/>
</dbReference>
<dbReference type="EMBL" id="MUXU01000025">
    <property type="protein sequence ID" value="OOR91056.1"/>
    <property type="molecule type" value="Genomic_DNA"/>
</dbReference>